<evidence type="ECO:0000256" key="3">
    <source>
        <dbReference type="ARBA" id="ARBA00005002"/>
    </source>
</evidence>
<dbReference type="Proteomes" id="UP000830055">
    <property type="component" value="Chromosome"/>
</dbReference>
<dbReference type="InterPro" id="IPR011334">
    <property type="entry name" value="UDP-acyl_GlcNac_deAcase_C"/>
</dbReference>
<name>A0ABN6M2Y0_9BACT</name>
<keyword evidence="14" id="KW-1185">Reference proteome</keyword>
<dbReference type="SUPFAM" id="SSF54211">
    <property type="entry name" value="Ribosomal protein S5 domain 2-like"/>
    <property type="match status" value="2"/>
</dbReference>
<evidence type="ECO:0000256" key="8">
    <source>
        <dbReference type="ARBA" id="ARBA00022801"/>
    </source>
</evidence>
<evidence type="ECO:0000256" key="2">
    <source>
        <dbReference type="ARBA" id="ARBA00002923"/>
    </source>
</evidence>
<dbReference type="Gene3D" id="3.30.230.20">
    <property type="entry name" value="lpxc deacetylase, domain 1"/>
    <property type="match status" value="1"/>
</dbReference>
<accession>A0ABN6M2Y0</accession>
<dbReference type="InterPro" id="IPR015870">
    <property type="entry name" value="UDP-acyl_N-AcGlcN_deAcase_N"/>
</dbReference>
<reference evidence="13 14" key="1">
    <citation type="submission" date="2022-01" db="EMBL/GenBank/DDBJ databases">
        <title>Desulfofustis limnae sp. nov., a novel mesophilic sulfate-reducing bacterium isolated from marsh soil.</title>
        <authorList>
            <person name="Watanabe M."/>
            <person name="Takahashi A."/>
            <person name="Kojima H."/>
            <person name="Fukui M."/>
        </authorList>
    </citation>
    <scope>NUCLEOTIDE SEQUENCE [LARGE SCALE GENOMIC DNA]</scope>
    <source>
        <strain evidence="13 14">PPLL</strain>
    </source>
</reference>
<sequence>MYCPLEPHQHTIVQPASCCGVGLHTGRTVHLTMKPAPVDNGIRFFRSDLGGHTPVRAVLDKVIDTRLATTIGDQGVVVSTIEHLLAALRSSDIDNVDIELDSAEVPIMDGSAEPFMKLLKQAGRNRQEGVRRVLRITKPVSFTDRDCTLTVTPHDGFKVTGKISFDNCLIQTQTYSIEFTTERFCKEIARARTFGYVEQVEELWANGLALGGTLENVIAIHWDRRSILNEDGLRYQDEFIRHKVLDLVGDLTLLGCPLLGHVFSFKAGHTQHLGFMEAIVAARDCWELVELDADGSPAVRDGVADGNQSSAKALVAMPHLRPSQAIPVAC</sequence>
<dbReference type="EC" id="3.5.1.108" evidence="4 12"/>
<comment type="function">
    <text evidence="2 12">Catalyzes the hydrolysis of UDP-3-O-myristoyl-N-acetylglucosamine to form UDP-3-O-myristoylglucosamine and acetate, the committed step in lipid A biosynthesis.</text>
</comment>
<keyword evidence="7 12" id="KW-0479">Metal-binding</keyword>
<protein>
    <recommendedName>
        <fullName evidence="4 12">UDP-3-O-acyl-N-acetylglucosamine deacetylase</fullName>
        <shortName evidence="12">UDP-3-O-acyl-GlcNAc deacetylase</shortName>
        <ecNumber evidence="4 12">3.5.1.108</ecNumber>
    </recommendedName>
    <alternativeName>
        <fullName evidence="12">UDP-3-O-[R-3-hydroxymyristoyl]-N-acetylglucosamine deacetylase</fullName>
    </alternativeName>
</protein>
<keyword evidence="5 12" id="KW-0444">Lipid biosynthesis</keyword>
<dbReference type="NCBIfam" id="TIGR00325">
    <property type="entry name" value="lpxC"/>
    <property type="match status" value="1"/>
</dbReference>
<feature type="active site" description="Proton donor" evidence="12">
    <location>
        <position position="269"/>
    </location>
</feature>
<evidence type="ECO:0000256" key="10">
    <source>
        <dbReference type="ARBA" id="ARBA00023098"/>
    </source>
</evidence>
<keyword evidence="6 12" id="KW-0441">Lipid A biosynthesis</keyword>
<keyword evidence="8 12" id="KW-0378">Hydrolase</keyword>
<keyword evidence="10 12" id="KW-0443">Lipid metabolism</keyword>
<evidence type="ECO:0000256" key="9">
    <source>
        <dbReference type="ARBA" id="ARBA00022833"/>
    </source>
</evidence>
<evidence type="ECO:0000313" key="14">
    <source>
        <dbReference type="Proteomes" id="UP000830055"/>
    </source>
</evidence>
<organism evidence="13 14">
    <name type="scientific">Desulfofustis limnaeus</name>
    <dbReference type="NCBI Taxonomy" id="2740163"/>
    <lineage>
        <taxon>Bacteria</taxon>
        <taxon>Pseudomonadati</taxon>
        <taxon>Thermodesulfobacteriota</taxon>
        <taxon>Desulfobulbia</taxon>
        <taxon>Desulfobulbales</taxon>
        <taxon>Desulfocapsaceae</taxon>
        <taxon>Desulfofustis</taxon>
    </lineage>
</organism>
<comment type="cofactor">
    <cofactor evidence="1 12">
        <name>Zn(2+)</name>
        <dbReference type="ChEBI" id="CHEBI:29105"/>
    </cofactor>
</comment>
<evidence type="ECO:0000256" key="1">
    <source>
        <dbReference type="ARBA" id="ARBA00001947"/>
    </source>
</evidence>
<evidence type="ECO:0000256" key="6">
    <source>
        <dbReference type="ARBA" id="ARBA00022556"/>
    </source>
</evidence>
<evidence type="ECO:0000256" key="4">
    <source>
        <dbReference type="ARBA" id="ARBA00012745"/>
    </source>
</evidence>
<comment type="catalytic activity">
    <reaction evidence="11 12">
        <text>a UDP-3-O-[(3R)-3-hydroxyacyl]-N-acetyl-alpha-D-glucosamine + H2O = a UDP-3-O-[(3R)-3-hydroxyacyl]-alpha-D-glucosamine + acetate</text>
        <dbReference type="Rhea" id="RHEA:67816"/>
        <dbReference type="ChEBI" id="CHEBI:15377"/>
        <dbReference type="ChEBI" id="CHEBI:30089"/>
        <dbReference type="ChEBI" id="CHEBI:137740"/>
        <dbReference type="ChEBI" id="CHEBI:173225"/>
        <dbReference type="EC" id="3.5.1.108"/>
    </reaction>
</comment>
<evidence type="ECO:0000256" key="11">
    <source>
        <dbReference type="ARBA" id="ARBA00024535"/>
    </source>
</evidence>
<evidence type="ECO:0000256" key="12">
    <source>
        <dbReference type="HAMAP-Rule" id="MF_00388"/>
    </source>
</evidence>
<dbReference type="InterPro" id="IPR004463">
    <property type="entry name" value="UDP-acyl_GlcNac_deAcase"/>
</dbReference>
<dbReference type="InterPro" id="IPR020568">
    <property type="entry name" value="Ribosomal_Su5_D2-typ_SF"/>
</dbReference>
<dbReference type="Gene3D" id="3.30.1700.10">
    <property type="entry name" value="lpxc deacetylase, domain 2"/>
    <property type="match status" value="1"/>
</dbReference>
<gene>
    <name evidence="12 13" type="primary">lpxC</name>
    <name evidence="13" type="ORF">DPPLL_16130</name>
</gene>
<dbReference type="EMBL" id="AP025516">
    <property type="protein sequence ID" value="BDD87248.1"/>
    <property type="molecule type" value="Genomic_DNA"/>
</dbReference>
<feature type="binding site" evidence="12">
    <location>
        <position position="242"/>
    </location>
    <ligand>
        <name>Zn(2+)</name>
        <dbReference type="ChEBI" id="CHEBI:29105"/>
    </ligand>
</feature>
<dbReference type="Pfam" id="PF03331">
    <property type="entry name" value="LpxC"/>
    <property type="match status" value="1"/>
</dbReference>
<dbReference type="PANTHER" id="PTHR33694:SF1">
    <property type="entry name" value="UDP-3-O-ACYL-N-ACETYLGLUCOSAMINE DEACETYLASE 1, MITOCHONDRIAL-RELATED"/>
    <property type="match status" value="1"/>
</dbReference>
<comment type="pathway">
    <text evidence="3 12">Glycolipid biosynthesis; lipid IV(A) biosynthesis; lipid IV(A) from (3R)-3-hydroxytetradecanoyl-[acyl-carrier-protein] and UDP-N-acetyl-alpha-D-glucosamine: step 2/6.</text>
</comment>
<dbReference type="HAMAP" id="MF_00388">
    <property type="entry name" value="LpxC"/>
    <property type="match status" value="1"/>
</dbReference>
<evidence type="ECO:0000256" key="7">
    <source>
        <dbReference type="ARBA" id="ARBA00022723"/>
    </source>
</evidence>
<evidence type="ECO:0000256" key="5">
    <source>
        <dbReference type="ARBA" id="ARBA00022516"/>
    </source>
</evidence>
<comment type="similarity">
    <text evidence="12">Belongs to the LpxC family.</text>
</comment>
<evidence type="ECO:0000313" key="13">
    <source>
        <dbReference type="EMBL" id="BDD87248.1"/>
    </source>
</evidence>
<proteinExistence type="inferred from homology"/>
<feature type="binding site" evidence="12">
    <location>
        <position position="83"/>
    </location>
    <ligand>
        <name>Zn(2+)</name>
        <dbReference type="ChEBI" id="CHEBI:29105"/>
    </ligand>
</feature>
<feature type="binding site" evidence="12">
    <location>
        <position position="246"/>
    </location>
    <ligand>
        <name>Zn(2+)</name>
        <dbReference type="ChEBI" id="CHEBI:29105"/>
    </ligand>
</feature>
<keyword evidence="9 12" id="KW-0862">Zinc</keyword>
<dbReference type="PANTHER" id="PTHR33694">
    <property type="entry name" value="UDP-3-O-ACYL-N-ACETYLGLUCOSAMINE DEACETYLASE 1, MITOCHONDRIAL-RELATED"/>
    <property type="match status" value="1"/>
</dbReference>